<proteinExistence type="predicted"/>
<feature type="compositionally biased region" description="Low complexity" evidence="1">
    <location>
        <begin position="1"/>
        <end position="11"/>
    </location>
</feature>
<protein>
    <submittedName>
        <fullName evidence="2">Uncharacterized protein</fullName>
    </submittedName>
</protein>
<evidence type="ECO:0000313" key="2">
    <source>
        <dbReference type="EMBL" id="CEO51884.1"/>
    </source>
</evidence>
<accession>A0A0B7K3W7</accession>
<dbReference type="AlphaFoldDB" id="A0A0B7K3W7"/>
<name>A0A0B7K3W7_BIOOC</name>
<feature type="region of interest" description="Disordered" evidence="1">
    <location>
        <begin position="1"/>
        <end position="31"/>
    </location>
</feature>
<evidence type="ECO:0000256" key="1">
    <source>
        <dbReference type="SAM" id="MobiDB-lite"/>
    </source>
</evidence>
<reference evidence="2" key="1">
    <citation type="submission" date="2015-01" db="EMBL/GenBank/DDBJ databases">
        <authorList>
            <person name="Durling Mikael"/>
        </authorList>
    </citation>
    <scope>NUCLEOTIDE SEQUENCE</scope>
</reference>
<organism evidence="2">
    <name type="scientific">Bionectria ochroleuca</name>
    <name type="common">Gliocladium roseum</name>
    <dbReference type="NCBI Taxonomy" id="29856"/>
    <lineage>
        <taxon>Eukaryota</taxon>
        <taxon>Fungi</taxon>
        <taxon>Dikarya</taxon>
        <taxon>Ascomycota</taxon>
        <taxon>Pezizomycotina</taxon>
        <taxon>Sordariomycetes</taxon>
        <taxon>Hypocreomycetidae</taxon>
        <taxon>Hypocreales</taxon>
        <taxon>Bionectriaceae</taxon>
        <taxon>Clonostachys</taxon>
    </lineage>
</organism>
<gene>
    <name evidence="2" type="ORF">BN869_000007942_1</name>
</gene>
<dbReference type="EMBL" id="CDPU01000025">
    <property type="protein sequence ID" value="CEO51884.1"/>
    <property type="molecule type" value="Genomic_DNA"/>
</dbReference>
<sequence>MLSRSTTTSSTAAQMTPPFPPPTPSSSGNGGAFWQPSDSSVLFQQITDLAHKRITTLDYLRKAHEGRVYWFNTYLFDKSDLNRMPCFDNRKLARKATNYLLLGISLPVVVDLNSSTPIELLRSLSTLLSEFDSFQQLRSESSTAAITRARLPNMFRHTLEDAFSAAGSVNSAGANGDGGMASSAPSVINFAASESDLLPGEEYVHLLTPSLPFEPDYFETFATLCDTLIDCYSRLLALIPTARECSAAVAELFTKADARVRKIIVQGIIKEFEDSSRANVRSEVGNVGKVVLSGLMG</sequence>
<dbReference type="PANTHER" id="PTHR37332:SF1">
    <property type="entry name" value="ELMO DOMAIN-CONTAINING PROTEIN"/>
    <property type="match status" value="1"/>
</dbReference>
<dbReference type="PANTHER" id="PTHR37332">
    <property type="entry name" value="EXPRESSED PROTEIN"/>
    <property type="match status" value="1"/>
</dbReference>